<keyword evidence="19" id="KW-0511">Multifunctional enzyme</keyword>
<dbReference type="Proteomes" id="UP000274531">
    <property type="component" value="Genome"/>
</dbReference>
<dbReference type="GO" id="GO:0042025">
    <property type="term" value="C:host cell nucleus"/>
    <property type="evidence" value="ECO:0007669"/>
    <property type="project" value="UniProtKB-SubCell"/>
</dbReference>
<evidence type="ECO:0000256" key="4">
    <source>
        <dbReference type="ARBA" id="ARBA00008545"/>
    </source>
</evidence>
<dbReference type="Pfam" id="PF00910">
    <property type="entry name" value="RNA_helicase"/>
    <property type="match status" value="1"/>
</dbReference>
<evidence type="ECO:0000259" key="23">
    <source>
        <dbReference type="PROSITE" id="PS52020"/>
    </source>
</evidence>
<evidence type="ECO:0000313" key="30">
    <source>
        <dbReference type="Proteomes" id="UP000280144"/>
    </source>
</evidence>
<keyword evidence="10" id="KW-0540">Nuclease</keyword>
<evidence type="ECO:0000313" key="31">
    <source>
        <dbReference type="Proteomes" id="UP000282127"/>
    </source>
</evidence>
<evidence type="ECO:0000256" key="1">
    <source>
        <dbReference type="ARBA" id="ARBA00001936"/>
    </source>
</evidence>
<evidence type="ECO:0000256" key="9">
    <source>
        <dbReference type="ARBA" id="ARBA00022705"/>
    </source>
</evidence>
<keyword evidence="17" id="KW-0190">Covalent protein-DNA linkage</keyword>
<dbReference type="Proteomes" id="UP000282127">
    <property type="component" value="Genome"/>
</dbReference>
<keyword evidence="30" id="KW-1185">Reference proteome</keyword>
<keyword evidence="14" id="KW-0378">Hydrolase</keyword>
<dbReference type="InterPro" id="IPR049912">
    <property type="entry name" value="CRESS_DNA_REP"/>
</dbReference>
<evidence type="ECO:0000256" key="13">
    <source>
        <dbReference type="ARBA" id="ARBA00022759"/>
    </source>
</evidence>
<evidence type="ECO:0000256" key="17">
    <source>
        <dbReference type="ARBA" id="ARBA00023124"/>
    </source>
</evidence>
<organism evidence="27 31">
    <name type="scientific">Rodent stool-associated circular genome virus</name>
    <dbReference type="NCBI Taxonomy" id="1074214"/>
    <lineage>
        <taxon>Viruses</taxon>
        <taxon>Monodnaviria</taxon>
        <taxon>Shotokuvirae</taxon>
        <taxon>Cressdnaviricota</taxon>
        <taxon>Arfiviricetes</taxon>
        <taxon>Cirlivirales</taxon>
        <taxon>Vilyaviridae</taxon>
        <taxon>Glamdringvirus</taxon>
    </lineage>
</organism>
<evidence type="ECO:0000256" key="10">
    <source>
        <dbReference type="ARBA" id="ARBA00022722"/>
    </source>
</evidence>
<reference evidence="28 29" key="1">
    <citation type="journal article" date="2011" name="PLoS Pathog.">
        <title>The fecal viral flora of wild rodents.</title>
        <authorList>
            <person name="Phan T.G."/>
            <person name="Kapusinszky B."/>
            <person name="Wang C."/>
            <person name="Rose R.K."/>
            <person name="Lipton H.L."/>
            <person name="Delwart E.L."/>
        </authorList>
    </citation>
    <scope>NUCLEOTIDE SEQUENCE [LARGE SCALE GENOMIC DNA]</scope>
    <source>
        <strain evidence="24 29">RodSCV_V-72</strain>
        <strain evidence="25 28">RodSCV_V-81</strain>
        <strain evidence="26 30">RodSCV_V-84</strain>
        <strain evidence="27 31">RodSCV_V-97</strain>
    </source>
</reference>
<accession>G1C9H6</accession>
<dbReference type="GO" id="GO:0016779">
    <property type="term" value="F:nucleotidyltransferase activity"/>
    <property type="evidence" value="ECO:0007669"/>
    <property type="project" value="UniProtKB-KW"/>
</dbReference>
<dbReference type="GO" id="GO:0003723">
    <property type="term" value="F:RNA binding"/>
    <property type="evidence" value="ECO:0007669"/>
    <property type="project" value="InterPro"/>
</dbReference>
<dbReference type="GO" id="GO:0003724">
    <property type="term" value="F:RNA helicase activity"/>
    <property type="evidence" value="ECO:0007669"/>
    <property type="project" value="InterPro"/>
</dbReference>
<sequence>MCVRIKMTQATWWLGTKFVHEAHDTEEWMRDLAESGKVKFITGQRELCPETMRHHVQFVVNLHRSQRLSYLKKIDGEAHWESVRGTPKQARDYCTKEDTRFDGPWEFGKCLEPGQRRGYDEAVAAVCSGRCLAEVASEYPQVWVKYGRGLVDLRKQLRLDSDRRQFDDNGPELWIFWGPSGTGKSKRANETWPDAYWKIPGEKWWDGYTNQDTVILDDFKGSFMRLTDFQRLIDRYPLWVEVKGGSIPMLATRYVITSNEAPEAWYASADPHGTVTRRCNDFTDGGRRIIYIGPERQELPDFESWVGWGEFAR</sequence>
<feature type="domain" description="CRESS-DNA virus Rep endonuclease" evidence="23">
    <location>
        <begin position="7"/>
        <end position="110"/>
    </location>
</feature>
<evidence type="ECO:0000256" key="2">
    <source>
        <dbReference type="ARBA" id="ARBA00001946"/>
    </source>
</evidence>
<keyword evidence="15" id="KW-0347">Helicase</keyword>
<dbReference type="Proteomes" id="UP000280144">
    <property type="component" value="Segment"/>
</dbReference>
<keyword evidence="6" id="KW-1048">Host nucleus</keyword>
<dbReference type="GO" id="GO:0046872">
    <property type="term" value="F:metal ion binding"/>
    <property type="evidence" value="ECO:0007669"/>
    <property type="project" value="UniProtKB-KW"/>
</dbReference>
<dbReference type="PROSITE" id="PS52020">
    <property type="entry name" value="CRESS_DNA_REP"/>
    <property type="match status" value="1"/>
</dbReference>
<evidence type="ECO:0000313" key="28">
    <source>
        <dbReference type="Proteomes" id="UP000267489"/>
    </source>
</evidence>
<keyword evidence="13" id="KW-0255">Endonuclease</keyword>
<evidence type="ECO:0000256" key="11">
    <source>
        <dbReference type="ARBA" id="ARBA00022723"/>
    </source>
</evidence>
<comment type="cofactor">
    <cofactor evidence="1">
        <name>Mn(2+)</name>
        <dbReference type="ChEBI" id="CHEBI:29035"/>
    </cofactor>
</comment>
<dbReference type="InterPro" id="IPR027417">
    <property type="entry name" value="P-loop_NTPase"/>
</dbReference>
<evidence type="ECO:0000256" key="20">
    <source>
        <dbReference type="ARBA" id="ARBA00030754"/>
    </source>
</evidence>
<evidence type="ECO:0000313" key="26">
    <source>
        <dbReference type="EMBL" id="AEM05808.1"/>
    </source>
</evidence>
<proteinExistence type="inferred from homology"/>
<dbReference type="EMBL" id="JF755413">
    <property type="protein sequence ID" value="AEM05808.1"/>
    <property type="molecule type" value="Genomic_DNA"/>
</dbReference>
<evidence type="ECO:0000256" key="14">
    <source>
        <dbReference type="ARBA" id="ARBA00022801"/>
    </source>
</evidence>
<evidence type="ECO:0000256" key="5">
    <source>
        <dbReference type="ARBA" id="ARBA00014531"/>
    </source>
</evidence>
<comment type="similarity">
    <text evidence="4">Belongs to the nanoviruses/circoviruses replication-associated protein family.</text>
</comment>
<dbReference type="EMBL" id="JF755411">
    <property type="protein sequence ID" value="AEM05806.1"/>
    <property type="molecule type" value="Genomic_DNA"/>
</dbReference>
<comment type="subcellular location">
    <subcellularLocation>
        <location evidence="3">Host nucleus</location>
    </subcellularLocation>
</comment>
<evidence type="ECO:0000256" key="3">
    <source>
        <dbReference type="ARBA" id="ARBA00004147"/>
    </source>
</evidence>
<evidence type="ECO:0000256" key="19">
    <source>
        <dbReference type="ARBA" id="ARBA00023268"/>
    </source>
</evidence>
<dbReference type="GO" id="GO:0004519">
    <property type="term" value="F:endonuclease activity"/>
    <property type="evidence" value="ECO:0007669"/>
    <property type="project" value="UniProtKB-KW"/>
</dbReference>
<evidence type="ECO:0000256" key="16">
    <source>
        <dbReference type="ARBA" id="ARBA00022840"/>
    </source>
</evidence>
<keyword evidence="11" id="KW-0479">Metal-binding</keyword>
<evidence type="ECO:0000256" key="12">
    <source>
        <dbReference type="ARBA" id="ARBA00022741"/>
    </source>
</evidence>
<protein>
    <recommendedName>
        <fullName evidence="5">Replication-associated protein</fullName>
    </recommendedName>
    <alternativeName>
        <fullName evidence="20">ATP-dependent helicase Rep</fullName>
    </alternativeName>
    <alternativeName>
        <fullName evidence="21">RepP</fullName>
    </alternativeName>
</protein>
<keyword evidence="16" id="KW-0067">ATP-binding</keyword>
<dbReference type="Pfam" id="PF02407">
    <property type="entry name" value="Viral_Rep"/>
    <property type="match status" value="1"/>
</dbReference>
<dbReference type="GeneID" id="80521791"/>
<evidence type="ECO:0000313" key="24">
    <source>
        <dbReference type="EMBL" id="AEM05806.1"/>
    </source>
</evidence>
<comment type="catalytic activity">
    <reaction evidence="22">
        <text>ATP + H2O = ADP + phosphate + H(+)</text>
        <dbReference type="Rhea" id="RHEA:13065"/>
        <dbReference type="ChEBI" id="CHEBI:15377"/>
        <dbReference type="ChEBI" id="CHEBI:15378"/>
        <dbReference type="ChEBI" id="CHEBI:30616"/>
        <dbReference type="ChEBI" id="CHEBI:43474"/>
        <dbReference type="ChEBI" id="CHEBI:456216"/>
    </reaction>
</comment>
<dbReference type="EMBL" id="JF755414">
    <property type="protein sequence ID" value="AEM05809.1"/>
    <property type="molecule type" value="Genomic_DNA"/>
</dbReference>
<keyword evidence="9" id="KW-0235">DNA replication</keyword>
<dbReference type="Proteomes" id="UP000267489">
    <property type="component" value="Segment"/>
</dbReference>
<evidence type="ECO:0000256" key="8">
    <source>
        <dbReference type="ARBA" id="ARBA00022695"/>
    </source>
</evidence>
<keyword evidence="18" id="KW-0238">DNA-binding</keyword>
<evidence type="ECO:0000313" key="25">
    <source>
        <dbReference type="EMBL" id="AEM05807.1"/>
    </source>
</evidence>
<dbReference type="GO" id="GO:0003677">
    <property type="term" value="F:DNA binding"/>
    <property type="evidence" value="ECO:0007669"/>
    <property type="project" value="UniProtKB-KW"/>
</dbReference>
<evidence type="ECO:0000256" key="6">
    <source>
        <dbReference type="ARBA" id="ARBA00022562"/>
    </source>
</evidence>
<dbReference type="SUPFAM" id="SSF52540">
    <property type="entry name" value="P-loop containing nucleoside triphosphate hydrolases"/>
    <property type="match status" value="1"/>
</dbReference>
<reference evidence="27" key="2">
    <citation type="submission" date="2011-03" db="EMBL/GenBank/DDBJ databases">
        <authorList>
            <person name="Phan T."/>
            <person name="Delwart E."/>
        </authorList>
    </citation>
    <scope>NUCLEOTIDE SEQUENCE</scope>
    <source>
        <strain evidence="24">RodSCV_V-72</strain>
        <strain evidence="25">RodSCV_V-81</strain>
        <strain evidence="26">RodSCV_V-84</strain>
        <strain evidence="27">RodSCV_V-97</strain>
    </source>
</reference>
<evidence type="ECO:0000313" key="29">
    <source>
        <dbReference type="Proteomes" id="UP000274531"/>
    </source>
</evidence>
<name>G1C9H6_9VIRU</name>
<keyword evidence="7" id="KW-0808">Transferase</keyword>
<keyword evidence="8" id="KW-0548">Nucleotidyltransferase</keyword>
<keyword evidence="12" id="KW-0547">Nucleotide-binding</keyword>
<dbReference type="KEGG" id="vg:80521791"/>
<dbReference type="GO" id="GO:0006260">
    <property type="term" value="P:DNA replication"/>
    <property type="evidence" value="ECO:0007669"/>
    <property type="project" value="UniProtKB-KW"/>
</dbReference>
<dbReference type="GO" id="GO:0016787">
    <property type="term" value="F:hydrolase activity"/>
    <property type="evidence" value="ECO:0007669"/>
    <property type="project" value="UniProtKB-KW"/>
</dbReference>
<dbReference type="GO" id="GO:0005524">
    <property type="term" value="F:ATP binding"/>
    <property type="evidence" value="ECO:0007669"/>
    <property type="project" value="UniProtKB-KW"/>
</dbReference>
<evidence type="ECO:0000256" key="18">
    <source>
        <dbReference type="ARBA" id="ARBA00023125"/>
    </source>
</evidence>
<evidence type="ECO:0000256" key="21">
    <source>
        <dbReference type="ARBA" id="ARBA00032243"/>
    </source>
</evidence>
<evidence type="ECO:0000256" key="7">
    <source>
        <dbReference type="ARBA" id="ARBA00022679"/>
    </source>
</evidence>
<dbReference type="EMBL" id="JF755412">
    <property type="protein sequence ID" value="AEM05807.1"/>
    <property type="molecule type" value="Genomic_DNA"/>
</dbReference>
<evidence type="ECO:0000256" key="22">
    <source>
        <dbReference type="ARBA" id="ARBA00049360"/>
    </source>
</evidence>
<dbReference type="RefSeq" id="YP_010784562.1">
    <property type="nucleotide sequence ID" value="NC_075302.1"/>
</dbReference>
<evidence type="ECO:0000313" key="27">
    <source>
        <dbReference type="EMBL" id="AEM05809.1"/>
    </source>
</evidence>
<dbReference type="InterPro" id="IPR000605">
    <property type="entry name" value="Helicase_SF3_ssDNA/RNA_vir"/>
</dbReference>
<dbReference type="Gene3D" id="3.40.1310.20">
    <property type="match status" value="1"/>
</dbReference>
<comment type="cofactor">
    <cofactor evidence="2">
        <name>Mg(2+)</name>
        <dbReference type="ChEBI" id="CHEBI:18420"/>
    </cofactor>
</comment>
<evidence type="ECO:0000256" key="15">
    <source>
        <dbReference type="ARBA" id="ARBA00022806"/>
    </source>
</evidence>